<feature type="compositionally biased region" description="Basic and acidic residues" evidence="1">
    <location>
        <begin position="1"/>
        <end position="10"/>
    </location>
</feature>
<evidence type="ECO:0000313" key="2">
    <source>
        <dbReference type="EMBL" id="KAF7785593.1"/>
    </source>
</evidence>
<dbReference type="EMBL" id="AHCD03000036">
    <property type="protein sequence ID" value="KAF7785593.1"/>
    <property type="molecule type" value="Genomic_DNA"/>
</dbReference>
<feature type="region of interest" description="Disordered" evidence="1">
    <location>
        <begin position="1"/>
        <end position="42"/>
    </location>
</feature>
<dbReference type="AlphaFoldDB" id="A0A8T0C4N3"/>
<proteinExistence type="predicted"/>
<dbReference type="Proteomes" id="UP000016480">
    <property type="component" value="Unassembled WGS sequence"/>
</dbReference>
<dbReference type="GeneID" id="79942127"/>
<protein>
    <submittedName>
        <fullName evidence="2">Uncharacterized protein</fullName>
    </submittedName>
</protein>
<comment type="caution">
    <text evidence="2">The sequence shown here is derived from an EMBL/GenBank/DDBJ whole genome shotgun (WGS) entry which is preliminary data.</text>
</comment>
<evidence type="ECO:0000313" key="3">
    <source>
        <dbReference type="Proteomes" id="UP000016480"/>
    </source>
</evidence>
<sequence length="42" mass="4652">MKRINRDNLEHIFGGLPANSKLPTLPKSAPMDKTKLSESTQS</sequence>
<evidence type="ECO:0000256" key="1">
    <source>
        <dbReference type="SAM" id="MobiDB-lite"/>
    </source>
</evidence>
<name>A0A8T0C4N3_9GAMM</name>
<gene>
    <name evidence="2" type="ORF">PRUB_a4295</name>
</gene>
<organism evidence="2 3">
    <name type="scientific">Pseudoalteromonas rubra</name>
    <dbReference type="NCBI Taxonomy" id="43658"/>
    <lineage>
        <taxon>Bacteria</taxon>
        <taxon>Pseudomonadati</taxon>
        <taxon>Pseudomonadota</taxon>
        <taxon>Gammaproteobacteria</taxon>
        <taxon>Alteromonadales</taxon>
        <taxon>Pseudoalteromonadaceae</taxon>
        <taxon>Pseudoalteromonas</taxon>
    </lineage>
</organism>
<dbReference type="RefSeq" id="WP_277925535.1">
    <property type="nucleotide sequence ID" value="NZ_AHCD03000036.1"/>
</dbReference>
<accession>A0A8T0C4N3</accession>
<reference evidence="2 3" key="1">
    <citation type="journal article" date="2012" name="J. Bacteriol.">
        <title>Genome sequence of the cycloprodigiosin-producing bacterial strain Pseudoalteromonas rubra ATCC 29570(T).</title>
        <authorList>
            <person name="Xie B.B."/>
            <person name="Shu Y.L."/>
            <person name="Qin Q.L."/>
            <person name="Rong J.C."/>
            <person name="Zhang X.Y."/>
            <person name="Chen X.L."/>
            <person name="Zhou B.C."/>
            <person name="Zhang Y.Z."/>
        </authorList>
    </citation>
    <scope>NUCLEOTIDE SEQUENCE [LARGE SCALE GENOMIC DNA]</scope>
    <source>
        <strain evidence="2 3">DSM 6842</strain>
    </source>
</reference>